<dbReference type="SMART" id="SM00304">
    <property type="entry name" value="HAMP"/>
    <property type="match status" value="1"/>
</dbReference>
<dbReference type="NCBIfam" id="TIGR00254">
    <property type="entry name" value="GGDEF"/>
    <property type="match status" value="1"/>
</dbReference>
<dbReference type="Pfam" id="PF00563">
    <property type="entry name" value="EAL"/>
    <property type="match status" value="1"/>
</dbReference>
<dbReference type="PANTHER" id="PTHR44757:SF4">
    <property type="entry name" value="DIGUANYLATE CYCLASE DGCE-RELATED"/>
    <property type="match status" value="1"/>
</dbReference>
<dbReference type="InterPro" id="IPR035919">
    <property type="entry name" value="EAL_sf"/>
</dbReference>
<evidence type="ECO:0000256" key="1">
    <source>
        <dbReference type="SAM" id="Phobius"/>
    </source>
</evidence>
<dbReference type="SUPFAM" id="SSF55073">
    <property type="entry name" value="Nucleotide cyclase"/>
    <property type="match status" value="1"/>
</dbReference>
<dbReference type="Pfam" id="PF00672">
    <property type="entry name" value="HAMP"/>
    <property type="match status" value="1"/>
</dbReference>
<dbReference type="Pfam" id="PF00990">
    <property type="entry name" value="GGDEF"/>
    <property type="match status" value="1"/>
</dbReference>
<keyword evidence="1" id="KW-0472">Membrane</keyword>
<protein>
    <recommendedName>
        <fullName evidence="7">Diguanylate cyclase (GGDEF) domain-containing protein</fullName>
    </recommendedName>
</protein>
<feature type="transmembrane region" description="Helical" evidence="1">
    <location>
        <begin position="178"/>
        <end position="200"/>
    </location>
</feature>
<dbReference type="InterPro" id="IPR000160">
    <property type="entry name" value="GGDEF_dom"/>
</dbReference>
<dbReference type="SMART" id="SM00052">
    <property type="entry name" value="EAL"/>
    <property type="match status" value="1"/>
</dbReference>
<dbReference type="PROSITE" id="PS50883">
    <property type="entry name" value="EAL"/>
    <property type="match status" value="1"/>
</dbReference>
<dbReference type="SMART" id="SM00267">
    <property type="entry name" value="GGDEF"/>
    <property type="match status" value="1"/>
</dbReference>
<feature type="domain" description="EAL" evidence="2">
    <location>
        <begin position="439"/>
        <end position="690"/>
    </location>
</feature>
<dbReference type="PROSITE" id="PS50887">
    <property type="entry name" value="GGDEF"/>
    <property type="match status" value="1"/>
</dbReference>
<dbReference type="EMBL" id="AP025628">
    <property type="protein sequence ID" value="BDG61655.1"/>
    <property type="molecule type" value="Genomic_DNA"/>
</dbReference>
<evidence type="ECO:0000313" key="6">
    <source>
        <dbReference type="Proteomes" id="UP001163687"/>
    </source>
</evidence>
<dbReference type="InterPro" id="IPR052155">
    <property type="entry name" value="Biofilm_reg_signaling"/>
</dbReference>
<dbReference type="Proteomes" id="UP001163687">
    <property type="component" value="Chromosome"/>
</dbReference>
<feature type="transmembrane region" description="Helical" evidence="1">
    <location>
        <begin position="6"/>
        <end position="30"/>
    </location>
</feature>
<dbReference type="KEGG" id="cmic:caldi_27450"/>
<dbReference type="Gene3D" id="6.10.340.10">
    <property type="match status" value="1"/>
</dbReference>
<accession>A0AA35G920</accession>
<dbReference type="GO" id="GO:0016020">
    <property type="term" value="C:membrane"/>
    <property type="evidence" value="ECO:0007669"/>
    <property type="project" value="InterPro"/>
</dbReference>
<feature type="domain" description="GGDEF" evidence="4">
    <location>
        <begin position="297"/>
        <end position="429"/>
    </location>
</feature>
<dbReference type="GO" id="GO:0007165">
    <property type="term" value="P:signal transduction"/>
    <property type="evidence" value="ECO:0007669"/>
    <property type="project" value="InterPro"/>
</dbReference>
<evidence type="ECO:0008006" key="7">
    <source>
        <dbReference type="Google" id="ProtNLM"/>
    </source>
</evidence>
<dbReference type="InterPro" id="IPR001633">
    <property type="entry name" value="EAL_dom"/>
</dbReference>
<evidence type="ECO:0000259" key="2">
    <source>
        <dbReference type="PROSITE" id="PS50883"/>
    </source>
</evidence>
<dbReference type="RefSeq" id="WP_264842289.1">
    <property type="nucleotide sequence ID" value="NZ_AP025628.1"/>
</dbReference>
<dbReference type="PROSITE" id="PS50885">
    <property type="entry name" value="HAMP"/>
    <property type="match status" value="1"/>
</dbReference>
<dbReference type="CDD" id="cd01948">
    <property type="entry name" value="EAL"/>
    <property type="match status" value="1"/>
</dbReference>
<dbReference type="FunFam" id="3.30.70.270:FF:000001">
    <property type="entry name" value="Diguanylate cyclase domain protein"/>
    <property type="match status" value="1"/>
</dbReference>
<dbReference type="Gene3D" id="3.30.70.270">
    <property type="match status" value="1"/>
</dbReference>
<dbReference type="PANTHER" id="PTHR44757">
    <property type="entry name" value="DIGUANYLATE CYCLASE DGCP"/>
    <property type="match status" value="1"/>
</dbReference>
<evidence type="ECO:0000259" key="3">
    <source>
        <dbReference type="PROSITE" id="PS50885"/>
    </source>
</evidence>
<evidence type="ECO:0000313" key="5">
    <source>
        <dbReference type="EMBL" id="BDG61655.1"/>
    </source>
</evidence>
<proteinExistence type="predicted"/>
<dbReference type="CDD" id="cd01949">
    <property type="entry name" value="GGDEF"/>
    <property type="match status" value="1"/>
</dbReference>
<dbReference type="AlphaFoldDB" id="A0AA35G920"/>
<gene>
    <name evidence="5" type="ORF">caldi_27450</name>
</gene>
<name>A0AA35G920_9FIRM</name>
<dbReference type="InterPro" id="IPR003660">
    <property type="entry name" value="HAMP_dom"/>
</dbReference>
<feature type="domain" description="HAMP" evidence="3">
    <location>
        <begin position="202"/>
        <end position="254"/>
    </location>
</feature>
<dbReference type="SUPFAM" id="SSF158472">
    <property type="entry name" value="HAMP domain-like"/>
    <property type="match status" value="1"/>
</dbReference>
<organism evidence="5 6">
    <name type="scientific">Caldinitratiruptor microaerophilus</name>
    <dbReference type="NCBI Taxonomy" id="671077"/>
    <lineage>
        <taxon>Bacteria</taxon>
        <taxon>Bacillati</taxon>
        <taxon>Bacillota</taxon>
        <taxon>Clostridia</taxon>
        <taxon>Eubacteriales</taxon>
        <taxon>Symbiobacteriaceae</taxon>
        <taxon>Caldinitratiruptor</taxon>
    </lineage>
</organism>
<dbReference type="Gene3D" id="3.20.20.450">
    <property type="entry name" value="EAL domain"/>
    <property type="match status" value="1"/>
</dbReference>
<keyword evidence="6" id="KW-1185">Reference proteome</keyword>
<keyword evidence="1" id="KW-1133">Transmembrane helix</keyword>
<reference evidence="5" key="1">
    <citation type="submission" date="2022-03" db="EMBL/GenBank/DDBJ databases">
        <title>Complete genome sequence of Caldinitratiruptor microaerophilus.</title>
        <authorList>
            <person name="Mukaiyama R."/>
            <person name="Nishiyama T."/>
            <person name="Ueda K."/>
        </authorList>
    </citation>
    <scope>NUCLEOTIDE SEQUENCE</scope>
    <source>
        <strain evidence="5">JCM 16183</strain>
    </source>
</reference>
<dbReference type="InterPro" id="IPR043128">
    <property type="entry name" value="Rev_trsase/Diguanyl_cyclase"/>
</dbReference>
<dbReference type="InterPro" id="IPR029787">
    <property type="entry name" value="Nucleotide_cyclase"/>
</dbReference>
<keyword evidence="1" id="KW-0812">Transmembrane</keyword>
<sequence length="690" mass="75667">MSIRTRVILGTALVALPLIVLAVGLSIAVLRTTSALQASVEEVNVEARWLIHLQQDSLKVAIALHEALEHGTPAARDRFAGLARALDQGFDQALAAPFALARERDLVRAARDEWQAARAAAERLLAGLSPGPADRETELSRFQAHLDRTIANLEQADDLARREMDRQLELVRAARTGIALLMILVLGVGPGMLLVVGGYVDRILLNPVRALQEAARRFGEGDLSYRLTPRAADELGELADTFNAMAEKIERELRARGHIEKELRYLADHDALTGLYNRRRFQQEVEARLERSGGEAPGAAVLFLDLDDFKEVNDSLGHRAGDEVLARVGRLLRAAVRATDIPARVGGDEFAVFLPSTGAEEAQAVAQRLVESIRRHHFRALGRDLVMTASVGIALYPEHGTTTEELLARADLAMYQSKSCGNRFCLYIPERDGARGISWLNCEAQLRDALEKERFVLFCQPILDLRQGRVTRYELLLRMKGEGDRLVGPGTFLPVAERSGLIHDIDRWVIRQAIRLLSRSPAALPDLCLEVNLSGKSFADGGLVAFVGAELEAAGVEPGRLIFEITETALIPDLDEATGVVLGLRQLGCQFALDDFGRGFSSLFHLKHLPVDYLKIDGAFVESLPHHPVDQHLVRAIVEAARGVGARTVAEYVRDGETLALLRDLGVDYAQGYHVGPPVPVERVLSTVCV</sequence>
<evidence type="ECO:0000259" key="4">
    <source>
        <dbReference type="PROSITE" id="PS50887"/>
    </source>
</evidence>
<dbReference type="SUPFAM" id="SSF141868">
    <property type="entry name" value="EAL domain-like"/>
    <property type="match status" value="1"/>
</dbReference>
<dbReference type="CDD" id="cd06225">
    <property type="entry name" value="HAMP"/>
    <property type="match status" value="1"/>
</dbReference>